<protein>
    <submittedName>
        <fullName evidence="2">Peptidase S12</fullName>
    </submittedName>
</protein>
<sequence>MNPRLSPVADVLNAASSEAAGSGTSLSWATVDDSEVRCNDTDDRVYSIASMSKSFTAASVLGICHGLIDVAPRRPALDDTLGSWIPQLQEPIASATIRDALSMSTGLPPDDPWADRQQAMSREEFEALLGKPFITNFAPGTGYAYSNLGYAILGRVVELATERPFIDVVEEDVIRRLGMTESFLDVTQVPEGKLAPGLGRDGSVQPLLGSGTFSPIGGLICTAKDVGIWVSHFITAWTSEDDGWGQVFRDMQQMQRYFTTYGPVTEGYGYGLHVAVTGKEHIVYHCGGYPGYGSTMMWHPSSGVGVVVLANRTYHPAIRVTSTALDTVVPGVGDLLLPSAAKDRKACDAVHPSPMNPQVRQHLDDVEKIIRNWSDDLVAQEWSPTMDMDRPLDQRRKDFEEVVKATGESADATIDVVEMTPYCWIWRVEGPLATRQVTASVNPLGQVQALDVRIV</sequence>
<dbReference type="PANTHER" id="PTHR46825">
    <property type="entry name" value="D-ALANYL-D-ALANINE-CARBOXYPEPTIDASE/ENDOPEPTIDASE AMPH"/>
    <property type="match status" value="1"/>
</dbReference>
<evidence type="ECO:0000313" key="3">
    <source>
        <dbReference type="Proteomes" id="UP000259211"/>
    </source>
</evidence>
<dbReference type="AlphaFoldDB" id="A0A3E2D9I5"/>
<dbReference type="Proteomes" id="UP000259211">
    <property type="component" value="Unassembled WGS sequence"/>
</dbReference>
<dbReference type="PANTHER" id="PTHR46825:SF9">
    <property type="entry name" value="BETA-LACTAMASE-RELATED DOMAIN-CONTAINING PROTEIN"/>
    <property type="match status" value="1"/>
</dbReference>
<feature type="domain" description="Beta-lactamase-related" evidence="1">
    <location>
        <begin position="41"/>
        <end position="316"/>
    </location>
</feature>
<organism evidence="2 3">
    <name type="scientific">Cutibacterium avidum</name>
    <dbReference type="NCBI Taxonomy" id="33010"/>
    <lineage>
        <taxon>Bacteria</taxon>
        <taxon>Bacillati</taxon>
        <taxon>Actinomycetota</taxon>
        <taxon>Actinomycetes</taxon>
        <taxon>Propionibacteriales</taxon>
        <taxon>Propionibacteriaceae</taxon>
        <taxon>Cutibacterium</taxon>
    </lineage>
</organism>
<dbReference type="EMBL" id="NOWI01000014">
    <property type="protein sequence ID" value="RFT42079.1"/>
    <property type="molecule type" value="Genomic_DNA"/>
</dbReference>
<dbReference type="InterPro" id="IPR012338">
    <property type="entry name" value="Beta-lactam/transpept-like"/>
</dbReference>
<proteinExistence type="predicted"/>
<reference evidence="2 3" key="1">
    <citation type="submission" date="2017-07" db="EMBL/GenBank/DDBJ databases">
        <authorList>
            <person name="Sun Z.S."/>
            <person name="Albrecht U."/>
            <person name="Echele G."/>
            <person name="Lee C.C."/>
        </authorList>
    </citation>
    <scope>NUCLEOTIDE SEQUENCE [LARGE SCALE GENOMIC DNA]</scope>
    <source>
        <strain evidence="2 3">P16-029</strain>
    </source>
</reference>
<name>A0A3E2D9I5_9ACTN</name>
<gene>
    <name evidence="2" type="ORF">CHT91_11975</name>
</gene>
<dbReference type="SUPFAM" id="SSF56601">
    <property type="entry name" value="beta-lactamase/transpeptidase-like"/>
    <property type="match status" value="1"/>
</dbReference>
<comment type="caution">
    <text evidence="2">The sequence shown here is derived from an EMBL/GenBank/DDBJ whole genome shotgun (WGS) entry which is preliminary data.</text>
</comment>
<evidence type="ECO:0000259" key="1">
    <source>
        <dbReference type="Pfam" id="PF00144"/>
    </source>
</evidence>
<dbReference type="Gene3D" id="3.40.710.10">
    <property type="entry name" value="DD-peptidase/beta-lactamase superfamily"/>
    <property type="match status" value="1"/>
</dbReference>
<dbReference type="RefSeq" id="WP_065673978.1">
    <property type="nucleotide sequence ID" value="NZ_AP024308.1"/>
</dbReference>
<dbReference type="InterPro" id="IPR050491">
    <property type="entry name" value="AmpC-like"/>
</dbReference>
<dbReference type="Pfam" id="PF00144">
    <property type="entry name" value="Beta-lactamase"/>
    <property type="match status" value="1"/>
</dbReference>
<dbReference type="InterPro" id="IPR001466">
    <property type="entry name" value="Beta-lactam-related"/>
</dbReference>
<evidence type="ECO:0000313" key="2">
    <source>
        <dbReference type="EMBL" id="RFT42079.1"/>
    </source>
</evidence>
<accession>A0A3E2D9I5</accession>